<keyword evidence="2" id="KW-1185">Reference proteome</keyword>
<proteinExistence type="predicted"/>
<name>A0ABN6X6D5_9MICO</name>
<sequence length="57" mass="6341">MALQSSPQPARRANLVAALGSCALRVWRDPGFQTALRKEAWQFVVNVFTEARAAARR</sequence>
<organism evidence="1 2">
    <name type="scientific">Microbacterium suwonense</name>
    <dbReference type="NCBI Taxonomy" id="683047"/>
    <lineage>
        <taxon>Bacteria</taxon>
        <taxon>Bacillati</taxon>
        <taxon>Actinomycetota</taxon>
        <taxon>Actinomycetes</taxon>
        <taxon>Micrococcales</taxon>
        <taxon>Microbacteriaceae</taxon>
        <taxon>Microbacterium</taxon>
    </lineage>
</organism>
<dbReference type="Proteomes" id="UP001321543">
    <property type="component" value="Chromosome"/>
</dbReference>
<protein>
    <recommendedName>
        <fullName evidence="3">TetR family transcriptional regulator</fullName>
    </recommendedName>
</protein>
<reference evidence="2" key="1">
    <citation type="journal article" date="2019" name="Int. J. Syst. Evol. Microbiol.">
        <title>The Global Catalogue of Microorganisms (GCM) 10K type strain sequencing project: providing services to taxonomists for standard genome sequencing and annotation.</title>
        <authorList>
            <consortium name="The Broad Institute Genomics Platform"/>
            <consortium name="The Broad Institute Genome Sequencing Center for Infectious Disease"/>
            <person name="Wu L."/>
            <person name="Ma J."/>
        </authorList>
    </citation>
    <scope>NUCLEOTIDE SEQUENCE [LARGE SCALE GENOMIC DNA]</scope>
    <source>
        <strain evidence="2">NBRC 106310</strain>
    </source>
</reference>
<accession>A0ABN6X6D5</accession>
<evidence type="ECO:0000313" key="1">
    <source>
        <dbReference type="EMBL" id="BDZ39765.1"/>
    </source>
</evidence>
<dbReference type="EMBL" id="AP027728">
    <property type="protein sequence ID" value="BDZ39765.1"/>
    <property type="molecule type" value="Genomic_DNA"/>
</dbReference>
<gene>
    <name evidence="1" type="ORF">GCM10025863_23790</name>
</gene>
<evidence type="ECO:0008006" key="3">
    <source>
        <dbReference type="Google" id="ProtNLM"/>
    </source>
</evidence>
<dbReference type="RefSeq" id="WP_286300142.1">
    <property type="nucleotide sequence ID" value="NZ_AP027728.1"/>
</dbReference>
<evidence type="ECO:0000313" key="2">
    <source>
        <dbReference type="Proteomes" id="UP001321543"/>
    </source>
</evidence>